<keyword evidence="2" id="KW-1185">Reference proteome</keyword>
<sequence>MSYGLFAFDKDGNPADIHLQSSLVVEGVLFLGNAPMGLIALDMLFPRRNFFKGIFLLPQSHSIGNWNTEHLSISKLQNGTLQWIHTFYHKRLWGDRLITHCGAFAGRSLLYGYFN</sequence>
<dbReference type="eggNOG" id="ENOG502ZR3Q">
    <property type="taxonomic scope" value="Bacteria"/>
</dbReference>
<dbReference type="RefSeq" id="WP_003680987.1">
    <property type="nucleotide sequence ID" value="NZ_ACEN01000080.1"/>
</dbReference>
<dbReference type="EMBL" id="ACEN01000080">
    <property type="protein sequence ID" value="EEG33163.1"/>
    <property type="molecule type" value="Genomic_DNA"/>
</dbReference>
<evidence type="ECO:0000313" key="1">
    <source>
        <dbReference type="EMBL" id="EEG33163.1"/>
    </source>
</evidence>
<dbReference type="AlphaFoldDB" id="C0EP39"/>
<protein>
    <submittedName>
        <fullName evidence="1">Uncharacterized protein</fullName>
    </submittedName>
</protein>
<comment type="caution">
    <text evidence="1">The sequence shown here is derived from an EMBL/GenBank/DDBJ whole genome shotgun (WGS) entry which is preliminary data.</text>
</comment>
<evidence type="ECO:0000313" key="2">
    <source>
        <dbReference type="Proteomes" id="UP000004457"/>
    </source>
</evidence>
<proteinExistence type="predicted"/>
<dbReference type="Proteomes" id="UP000004457">
    <property type="component" value="Unassembled WGS sequence"/>
</dbReference>
<accession>C0EP39</accession>
<organism evidence="1 2">
    <name type="scientific">Neisseria flavescens NRL30031/H210</name>
    <dbReference type="NCBI Taxonomy" id="546264"/>
    <lineage>
        <taxon>Bacteria</taxon>
        <taxon>Pseudomonadati</taxon>
        <taxon>Pseudomonadota</taxon>
        <taxon>Betaproteobacteria</taxon>
        <taxon>Neisseriales</taxon>
        <taxon>Neisseriaceae</taxon>
        <taxon>Neisseria</taxon>
    </lineage>
</organism>
<reference evidence="1 2" key="1">
    <citation type="submission" date="2009-01" db="EMBL/GenBank/DDBJ databases">
        <authorList>
            <person name="Fulton L."/>
            <person name="Clifton S."/>
            <person name="Chinwalla A.T."/>
            <person name="Mitreva M."/>
            <person name="Sodergren E."/>
            <person name="Weinstock G."/>
            <person name="Clifton S."/>
            <person name="Dooling D.J."/>
            <person name="Fulton B."/>
            <person name="Minx P."/>
            <person name="Pepin K.H."/>
            <person name="Johnson M."/>
            <person name="Bhonagiri V."/>
            <person name="Nash W.E."/>
            <person name="Mardis E.R."/>
            <person name="Wilson R.K."/>
        </authorList>
    </citation>
    <scope>NUCLEOTIDE SEQUENCE [LARGE SCALE GENOMIC DNA]</scope>
    <source>
        <strain evidence="1 2">NRL30031/H210</strain>
    </source>
</reference>
<name>C0EP39_NEIFL</name>
<gene>
    <name evidence="1" type="ORF">NEIFLAOT_01729</name>
</gene>